<evidence type="ECO:0000313" key="1">
    <source>
        <dbReference type="EMBL" id="PSL45677.1"/>
    </source>
</evidence>
<gene>
    <name evidence="1" type="ORF">CLV51_104384</name>
</gene>
<comment type="caution">
    <text evidence="1">The sequence shown here is derived from an EMBL/GenBank/DDBJ whole genome shotgun (WGS) entry which is preliminary data.</text>
</comment>
<reference evidence="1 2" key="1">
    <citation type="submission" date="2018-03" db="EMBL/GenBank/DDBJ databases">
        <title>Genomic Encyclopedia of Archaeal and Bacterial Type Strains, Phase II (KMG-II): from individual species to whole genera.</title>
        <authorList>
            <person name="Goeker M."/>
        </authorList>
    </citation>
    <scope>NUCLEOTIDE SEQUENCE [LARGE SCALE GENOMIC DNA]</scope>
    <source>
        <strain evidence="1 2">DSM 24859</strain>
    </source>
</reference>
<organism evidence="1 2">
    <name type="scientific">Chitinophaga niastensis</name>
    <dbReference type="NCBI Taxonomy" id="536980"/>
    <lineage>
        <taxon>Bacteria</taxon>
        <taxon>Pseudomonadati</taxon>
        <taxon>Bacteroidota</taxon>
        <taxon>Chitinophagia</taxon>
        <taxon>Chitinophagales</taxon>
        <taxon>Chitinophagaceae</taxon>
        <taxon>Chitinophaga</taxon>
    </lineage>
</organism>
<sequence>MFDVNLSGVYISLPHYPANYSLNDQLSSMIKHVKSILILGSIFIAITARSQVVVQVNAGSRALWGTNQNLFIDQQGHCQFYLNEVRGTVKDSSSFNIPVSQLVSFLDKAKQVGFFNLKNKYDGGLADGSGIFLSLNNSGQKHYVELLNKDIPEVHELVVELNTILAPHGIKINYGQ</sequence>
<keyword evidence="2" id="KW-1185">Reference proteome</keyword>
<dbReference type="EMBL" id="PYAW01000004">
    <property type="protein sequence ID" value="PSL45677.1"/>
    <property type="molecule type" value="Genomic_DNA"/>
</dbReference>
<protein>
    <submittedName>
        <fullName evidence="1">Uncharacterized protein</fullName>
    </submittedName>
</protein>
<proteinExistence type="predicted"/>
<evidence type="ECO:0000313" key="2">
    <source>
        <dbReference type="Proteomes" id="UP000240971"/>
    </source>
</evidence>
<accession>A0A2P8HHJ8</accession>
<dbReference type="Proteomes" id="UP000240971">
    <property type="component" value="Unassembled WGS sequence"/>
</dbReference>
<dbReference type="AlphaFoldDB" id="A0A2P8HHJ8"/>
<name>A0A2P8HHJ8_CHINA</name>